<dbReference type="AlphaFoldDB" id="A0A9D4UG98"/>
<evidence type="ECO:0000256" key="3">
    <source>
        <dbReference type="ARBA" id="ARBA00023015"/>
    </source>
</evidence>
<evidence type="ECO:0000256" key="1">
    <source>
        <dbReference type="ARBA" id="ARBA00004123"/>
    </source>
</evidence>
<dbReference type="Pfam" id="PF07571">
    <property type="entry name" value="TAF6_C"/>
    <property type="match status" value="1"/>
</dbReference>
<dbReference type="PANTHER" id="PTHR10221:SF9">
    <property type="entry name" value="TRANSCRIPTION INITIATION FACTOR TFIID SUBUNIT 6"/>
    <property type="match status" value="1"/>
</dbReference>
<comment type="caution">
    <text evidence="8">The sequence shown here is derived from an EMBL/GenBank/DDBJ whole genome shotgun (WGS) entry which is preliminary data.</text>
</comment>
<sequence length="568" mass="62949">MTILLKETIQVIAQSIGISNLSDEVAAALAPDVEYRMREIMQEAIKCMLHSKRTILTMDDVNSALQLRNVEPLYGFASGGPLRFKRAIGHPDLFYIDDGDVEFKEVMEVPLPKVPLDSAVVTHWLAIEGVQPAIPENVPLEVSMPSLDSKKIDTLLGKQKDDEFGVEIKLPVKHVLSQELQLYFEKITDLIITRASSPLFKAALTSLATDAGLHPLVPYFTQFIADEVGRNLDDVDLLLSLMMIVRSLLVNPHIHIDLYLHQLMPSVITCLVAKRLGKKLTEDHWKLRDYVANLISFICRRFGHSYHNLQPRITRTLMQALLDPKRALTQHYGAIKGLAALGPRVVGLMVLPNVEAFMELLTPELSMETQKNEIKRHEAMRVFNTLLVAVGVCMSSRVKSCPRFFLPHAWNPGGKGRIGTSAQKSDIVSDASALSQLTITSPRKRTGNCDGMEAQHKKPLVESLSMEGPSFDSSMSTMDLNSQEEQLTIPAAKTVDDDSSKGKNQMPGPEKSGSKDKLESSNTAKSSFSLSESWKEDVPLGPLFSALVDIFGEAILPFVPQTELNTFI</sequence>
<evidence type="ECO:0000256" key="6">
    <source>
        <dbReference type="SAM" id="MobiDB-lite"/>
    </source>
</evidence>
<dbReference type="Proteomes" id="UP000886520">
    <property type="component" value="Chromosome 17"/>
</dbReference>
<dbReference type="InterPro" id="IPR011442">
    <property type="entry name" value="TAF6_C"/>
</dbReference>
<keyword evidence="9" id="KW-1185">Reference proteome</keyword>
<dbReference type="SUPFAM" id="SSF47113">
    <property type="entry name" value="Histone-fold"/>
    <property type="match status" value="1"/>
</dbReference>
<dbReference type="CDD" id="cd08050">
    <property type="entry name" value="TAF6C"/>
    <property type="match status" value="1"/>
</dbReference>
<dbReference type="InterPro" id="IPR037796">
    <property type="entry name" value="TAF6"/>
</dbReference>
<name>A0A9D4UG98_ADICA</name>
<feature type="compositionally biased region" description="Polar residues" evidence="6">
    <location>
        <begin position="520"/>
        <end position="532"/>
    </location>
</feature>
<dbReference type="GO" id="GO:0016251">
    <property type="term" value="F:RNA polymerase II general transcription initiation factor activity"/>
    <property type="evidence" value="ECO:0007669"/>
    <property type="project" value="InterPro"/>
</dbReference>
<organism evidence="8 9">
    <name type="scientific">Adiantum capillus-veneris</name>
    <name type="common">Maidenhair fern</name>
    <dbReference type="NCBI Taxonomy" id="13818"/>
    <lineage>
        <taxon>Eukaryota</taxon>
        <taxon>Viridiplantae</taxon>
        <taxon>Streptophyta</taxon>
        <taxon>Embryophyta</taxon>
        <taxon>Tracheophyta</taxon>
        <taxon>Polypodiopsida</taxon>
        <taxon>Polypodiidae</taxon>
        <taxon>Polypodiales</taxon>
        <taxon>Pteridineae</taxon>
        <taxon>Pteridaceae</taxon>
        <taxon>Vittarioideae</taxon>
        <taxon>Adiantum</taxon>
    </lineage>
</organism>
<dbReference type="GO" id="GO:0046695">
    <property type="term" value="C:SLIK (SAGA-like) complex"/>
    <property type="evidence" value="ECO:0007669"/>
    <property type="project" value="InterPro"/>
</dbReference>
<keyword evidence="4" id="KW-0804">Transcription</keyword>
<keyword evidence="5" id="KW-0539">Nucleus</keyword>
<dbReference type="InterPro" id="IPR004823">
    <property type="entry name" value="TAF_TATA-bd_Histone-like_dom"/>
</dbReference>
<keyword evidence="3" id="KW-0805">Transcription regulation</keyword>
<dbReference type="Pfam" id="PF02969">
    <property type="entry name" value="TAF"/>
    <property type="match status" value="1"/>
</dbReference>
<dbReference type="GO" id="GO:0003713">
    <property type="term" value="F:transcription coactivator activity"/>
    <property type="evidence" value="ECO:0007669"/>
    <property type="project" value="TreeGrafter"/>
</dbReference>
<evidence type="ECO:0000259" key="7">
    <source>
        <dbReference type="SMART" id="SM00803"/>
    </source>
</evidence>
<comment type="subcellular location">
    <subcellularLocation>
        <location evidence="1">Nucleus</location>
    </subcellularLocation>
</comment>
<feature type="compositionally biased region" description="Polar residues" evidence="6">
    <location>
        <begin position="471"/>
        <end position="486"/>
    </location>
</feature>
<protein>
    <recommendedName>
        <fullName evidence="7">TATA box binding protein associated factor (TAF) histone-like fold domain-containing protein</fullName>
    </recommendedName>
</protein>
<evidence type="ECO:0000256" key="2">
    <source>
        <dbReference type="ARBA" id="ARBA00007688"/>
    </source>
</evidence>
<dbReference type="GO" id="GO:0005669">
    <property type="term" value="C:transcription factor TFIID complex"/>
    <property type="evidence" value="ECO:0007669"/>
    <property type="project" value="InterPro"/>
</dbReference>
<feature type="region of interest" description="Disordered" evidence="6">
    <location>
        <begin position="439"/>
        <end position="534"/>
    </location>
</feature>
<evidence type="ECO:0000313" key="8">
    <source>
        <dbReference type="EMBL" id="KAI5067137.1"/>
    </source>
</evidence>
<evidence type="ECO:0000313" key="9">
    <source>
        <dbReference type="Proteomes" id="UP000886520"/>
    </source>
</evidence>
<feature type="domain" description="TATA box binding protein associated factor (TAF) histone-like fold" evidence="7">
    <location>
        <begin position="2"/>
        <end position="68"/>
    </location>
</feature>
<dbReference type="SUPFAM" id="SSF48371">
    <property type="entry name" value="ARM repeat"/>
    <property type="match status" value="1"/>
</dbReference>
<evidence type="ECO:0000256" key="4">
    <source>
        <dbReference type="ARBA" id="ARBA00023163"/>
    </source>
</evidence>
<dbReference type="EMBL" id="JABFUD020000017">
    <property type="protein sequence ID" value="KAI5067137.1"/>
    <property type="molecule type" value="Genomic_DNA"/>
</dbReference>
<dbReference type="InterPro" id="IPR016024">
    <property type="entry name" value="ARM-type_fold"/>
</dbReference>
<dbReference type="Gene3D" id="1.10.20.10">
    <property type="entry name" value="Histone, subunit A"/>
    <property type="match status" value="1"/>
</dbReference>
<dbReference type="SMART" id="SM00803">
    <property type="entry name" value="TAF"/>
    <property type="match status" value="1"/>
</dbReference>
<comment type="similarity">
    <text evidence="2">Belongs to the TAF6 family.</text>
</comment>
<gene>
    <name evidence="8" type="ORF">GOP47_0017665</name>
</gene>
<dbReference type="GO" id="GO:0051123">
    <property type="term" value="P:RNA polymerase II preinitiation complex assembly"/>
    <property type="evidence" value="ECO:0007669"/>
    <property type="project" value="TreeGrafter"/>
</dbReference>
<dbReference type="FunFam" id="1.10.20.10:FF:000046">
    <property type="entry name" value="transcription initiation factor TFIID subunit 6"/>
    <property type="match status" value="1"/>
</dbReference>
<accession>A0A9D4UG98</accession>
<evidence type="ECO:0000256" key="5">
    <source>
        <dbReference type="ARBA" id="ARBA00023242"/>
    </source>
</evidence>
<dbReference type="CDD" id="cd22931">
    <property type="entry name" value="HFD_TAF6"/>
    <property type="match status" value="1"/>
</dbReference>
<dbReference type="OrthoDB" id="361039at2759"/>
<dbReference type="InterPro" id="IPR046344">
    <property type="entry name" value="TAF6_C_sf"/>
</dbReference>
<dbReference type="GO" id="GO:0046982">
    <property type="term" value="F:protein heterodimerization activity"/>
    <property type="evidence" value="ECO:0007669"/>
    <property type="project" value="InterPro"/>
</dbReference>
<reference evidence="8" key="1">
    <citation type="submission" date="2021-01" db="EMBL/GenBank/DDBJ databases">
        <title>Adiantum capillus-veneris genome.</title>
        <authorList>
            <person name="Fang Y."/>
            <person name="Liao Q."/>
        </authorList>
    </citation>
    <scope>NUCLEOTIDE SEQUENCE</scope>
    <source>
        <strain evidence="8">H3</strain>
        <tissue evidence="8">Leaf</tissue>
    </source>
</reference>
<dbReference type="GO" id="GO:0000124">
    <property type="term" value="C:SAGA complex"/>
    <property type="evidence" value="ECO:0007669"/>
    <property type="project" value="InterPro"/>
</dbReference>
<dbReference type="InterPro" id="IPR009072">
    <property type="entry name" value="Histone-fold"/>
</dbReference>
<dbReference type="Gene3D" id="1.25.40.770">
    <property type="entry name" value="TAF6, C-terminal HEAT repeat domain"/>
    <property type="match status" value="1"/>
</dbReference>
<proteinExistence type="inferred from homology"/>
<dbReference type="FunFam" id="1.25.40.770:FF:000001">
    <property type="entry name" value="Transcription initiation factor TFIID subunit 6"/>
    <property type="match status" value="1"/>
</dbReference>
<dbReference type="PANTHER" id="PTHR10221">
    <property type="entry name" value="TRANSCRIPTION INITIATION FACTOR TFIID SUBUNIT 6"/>
    <property type="match status" value="1"/>
</dbReference>